<name>A0A6A6EEG3_9PEZI</name>
<evidence type="ECO:0000313" key="2">
    <source>
        <dbReference type="Proteomes" id="UP000800200"/>
    </source>
</evidence>
<dbReference type="OrthoDB" id="3945408at2759"/>
<keyword evidence="2" id="KW-1185">Reference proteome</keyword>
<sequence>MDSADDLLRLPTDLECQTDRHYNYSDGQVSKYLEQINRFHYDNISRIRLEIGDHNNQILRLSKGANAQIRLRPIQASKSHLVRELQVLESGWAKIVPIIRSQSLQLLVLPRELREKIYSYLYTKSETICLEYPDIDVRRSMLPRDPYLYLNASISDPTIAAEAARVLYDSNTFEVFNCDEVNDFLATDHYGSRVLPRDILRRIHMSVSIWGLKPSVSSHIDYEEQFRKYVRRYGGYGYGYAYARTNPAVDAAIELRRLSPLIKILRSNNMAVKFMLERDSPRPHKVDISKWFEEPSIEDLEAVQRDGKLRIPEYRMGLEIPGQPEPTPAQYRVFLDEHYRVFRRLETEEKTELLVKAKKNIDAIFKALECNE</sequence>
<proteinExistence type="predicted"/>
<reference evidence="1" key="1">
    <citation type="journal article" date="2020" name="Stud. Mycol.">
        <title>101 Dothideomycetes genomes: a test case for predicting lifestyles and emergence of pathogens.</title>
        <authorList>
            <person name="Haridas S."/>
            <person name="Albert R."/>
            <person name="Binder M."/>
            <person name="Bloem J."/>
            <person name="Labutti K."/>
            <person name="Salamov A."/>
            <person name="Andreopoulos B."/>
            <person name="Baker S."/>
            <person name="Barry K."/>
            <person name="Bills G."/>
            <person name="Bluhm B."/>
            <person name="Cannon C."/>
            <person name="Castanera R."/>
            <person name="Culley D."/>
            <person name="Daum C."/>
            <person name="Ezra D."/>
            <person name="Gonzalez J."/>
            <person name="Henrissat B."/>
            <person name="Kuo A."/>
            <person name="Liang C."/>
            <person name="Lipzen A."/>
            <person name="Lutzoni F."/>
            <person name="Magnuson J."/>
            <person name="Mondo S."/>
            <person name="Nolan M."/>
            <person name="Ohm R."/>
            <person name="Pangilinan J."/>
            <person name="Park H.-J."/>
            <person name="Ramirez L."/>
            <person name="Alfaro M."/>
            <person name="Sun H."/>
            <person name="Tritt A."/>
            <person name="Yoshinaga Y."/>
            <person name="Zwiers L.-H."/>
            <person name="Turgeon B."/>
            <person name="Goodwin S."/>
            <person name="Spatafora J."/>
            <person name="Crous P."/>
            <person name="Grigoriev I."/>
        </authorList>
    </citation>
    <scope>NUCLEOTIDE SEQUENCE</scope>
    <source>
        <strain evidence="1">CBS 207.26</strain>
    </source>
</reference>
<dbReference type="EMBL" id="ML994618">
    <property type="protein sequence ID" value="KAF2190427.1"/>
    <property type="molecule type" value="Genomic_DNA"/>
</dbReference>
<evidence type="ECO:0000313" key="1">
    <source>
        <dbReference type="EMBL" id="KAF2190427.1"/>
    </source>
</evidence>
<gene>
    <name evidence="1" type="ORF">K469DRAFT_697697</name>
</gene>
<dbReference type="AlphaFoldDB" id="A0A6A6EEG3"/>
<organism evidence="1 2">
    <name type="scientific">Zopfia rhizophila CBS 207.26</name>
    <dbReference type="NCBI Taxonomy" id="1314779"/>
    <lineage>
        <taxon>Eukaryota</taxon>
        <taxon>Fungi</taxon>
        <taxon>Dikarya</taxon>
        <taxon>Ascomycota</taxon>
        <taxon>Pezizomycotina</taxon>
        <taxon>Dothideomycetes</taxon>
        <taxon>Dothideomycetes incertae sedis</taxon>
        <taxon>Zopfiaceae</taxon>
        <taxon>Zopfia</taxon>
    </lineage>
</organism>
<dbReference type="Proteomes" id="UP000800200">
    <property type="component" value="Unassembled WGS sequence"/>
</dbReference>
<protein>
    <submittedName>
        <fullName evidence="1">Uncharacterized protein</fullName>
    </submittedName>
</protein>
<accession>A0A6A6EEG3</accession>